<evidence type="ECO:0000313" key="1">
    <source>
        <dbReference type="EMBL" id="MBL6761139.1"/>
    </source>
</evidence>
<organism evidence="1 2">
    <name type="scientific">PS1 clade bacterium</name>
    <dbReference type="NCBI Taxonomy" id="2175152"/>
    <lineage>
        <taxon>Bacteria</taxon>
        <taxon>Pseudomonadati</taxon>
        <taxon>Pseudomonadota</taxon>
        <taxon>Alphaproteobacteria</taxon>
        <taxon>PS1 clade</taxon>
    </lineage>
</organism>
<evidence type="ECO:0000313" key="2">
    <source>
        <dbReference type="Proteomes" id="UP000785783"/>
    </source>
</evidence>
<accession>A0A937HF95</accession>
<protein>
    <submittedName>
        <fullName evidence="1">DUF2794 domain-containing protein</fullName>
    </submittedName>
</protein>
<sequence>MPRKQLVVVGNAFERERRAKQAPPKRVMWTRHELGDLLNVYGRMVAAGLWRDYAISDGREAACFSIFRRASEVPLFRIDKIPALHRKQGQYVLRAMDGRVLRRGHDLPALMRFFDRKSLRLVD</sequence>
<gene>
    <name evidence="1" type="ORF">ISQ19_00405</name>
</gene>
<dbReference type="AlphaFoldDB" id="A0A937HF95"/>
<comment type="caution">
    <text evidence="1">The sequence shown here is derived from an EMBL/GenBank/DDBJ whole genome shotgun (WGS) entry which is preliminary data.</text>
</comment>
<proteinExistence type="predicted"/>
<dbReference type="EMBL" id="JADHOK010000002">
    <property type="protein sequence ID" value="MBL6761139.1"/>
    <property type="molecule type" value="Genomic_DNA"/>
</dbReference>
<dbReference type="Pfam" id="PF10984">
    <property type="entry name" value="DUF2794"/>
    <property type="match status" value="1"/>
</dbReference>
<name>A0A937HF95_9PROT</name>
<reference evidence="1" key="1">
    <citation type="submission" date="2020-10" db="EMBL/GenBank/DDBJ databases">
        <title>Microbiome of the Black Sea water column analyzed by genome centric metagenomics.</title>
        <authorList>
            <person name="Cabello-Yeves P.J."/>
            <person name="Callieri C."/>
            <person name="Picazo A."/>
            <person name="Mehrshad M."/>
            <person name="Haro-Moreno J.M."/>
            <person name="Roda-Garcia J."/>
            <person name="Dzembekova N."/>
            <person name="Slabakova V."/>
            <person name="Slabakova N."/>
            <person name="Moncheva S."/>
            <person name="Rodriguez-Valera F."/>
        </authorList>
    </citation>
    <scope>NUCLEOTIDE SEQUENCE</scope>
    <source>
        <strain evidence="1">BS307-5m-G5</strain>
    </source>
</reference>
<dbReference type="Proteomes" id="UP000785783">
    <property type="component" value="Unassembled WGS sequence"/>
</dbReference>
<dbReference type="InterPro" id="IPR021252">
    <property type="entry name" value="DUF2794"/>
</dbReference>